<dbReference type="GO" id="GO:0006355">
    <property type="term" value="P:regulation of DNA-templated transcription"/>
    <property type="evidence" value="ECO:0007669"/>
    <property type="project" value="InterPro"/>
</dbReference>
<evidence type="ECO:0000259" key="1">
    <source>
        <dbReference type="PROSITE" id="PS51005"/>
    </source>
</evidence>
<dbReference type="Pfam" id="PF02365">
    <property type="entry name" value="NAM"/>
    <property type="match status" value="1"/>
</dbReference>
<dbReference type="InterPro" id="IPR003441">
    <property type="entry name" value="NAC-dom"/>
</dbReference>
<dbReference type="PROSITE" id="PS51005">
    <property type="entry name" value="NAC"/>
    <property type="match status" value="1"/>
</dbReference>
<comment type="caution">
    <text evidence="2">The sequence shown here is derived from an EMBL/GenBank/DDBJ whole genome shotgun (WGS) entry which is preliminary data.</text>
</comment>
<protein>
    <recommendedName>
        <fullName evidence="1">NAC domain-containing protein</fullName>
    </recommendedName>
</protein>
<accession>A0A8T1QPK5</accession>
<dbReference type="PANTHER" id="PTHR31719">
    <property type="entry name" value="NAC TRANSCRIPTION FACTOR 56"/>
    <property type="match status" value="1"/>
</dbReference>
<dbReference type="Proteomes" id="UP000811609">
    <property type="component" value="Chromosome 4"/>
</dbReference>
<dbReference type="PANTHER" id="PTHR31719:SF176">
    <property type="entry name" value="NAC DOMAIN CONTAINING PROTEIN 84"/>
    <property type="match status" value="1"/>
</dbReference>
<evidence type="ECO:0000313" key="2">
    <source>
        <dbReference type="EMBL" id="KAG6656169.1"/>
    </source>
</evidence>
<feature type="domain" description="NAC" evidence="1">
    <location>
        <begin position="26"/>
        <end position="186"/>
    </location>
</feature>
<reference evidence="2" key="1">
    <citation type="submission" date="2020-12" db="EMBL/GenBank/DDBJ databases">
        <title>WGS assembly of Carya illinoinensis cv. Pawnee.</title>
        <authorList>
            <person name="Platts A."/>
            <person name="Shu S."/>
            <person name="Wright S."/>
            <person name="Barry K."/>
            <person name="Edger P."/>
            <person name="Pires J.C."/>
            <person name="Schmutz J."/>
        </authorList>
    </citation>
    <scope>NUCLEOTIDE SEQUENCE</scope>
    <source>
        <tissue evidence="2">Leaf</tissue>
    </source>
</reference>
<dbReference type="AlphaFoldDB" id="A0A8T1QPK5"/>
<evidence type="ECO:0000313" key="3">
    <source>
        <dbReference type="Proteomes" id="UP000811609"/>
    </source>
</evidence>
<dbReference type="GO" id="GO:0003677">
    <property type="term" value="F:DNA binding"/>
    <property type="evidence" value="ECO:0007669"/>
    <property type="project" value="InterPro"/>
</dbReference>
<organism evidence="2 3">
    <name type="scientific">Carya illinoinensis</name>
    <name type="common">Pecan</name>
    <dbReference type="NCBI Taxonomy" id="32201"/>
    <lineage>
        <taxon>Eukaryota</taxon>
        <taxon>Viridiplantae</taxon>
        <taxon>Streptophyta</taxon>
        <taxon>Embryophyta</taxon>
        <taxon>Tracheophyta</taxon>
        <taxon>Spermatophyta</taxon>
        <taxon>Magnoliopsida</taxon>
        <taxon>eudicotyledons</taxon>
        <taxon>Gunneridae</taxon>
        <taxon>Pentapetalae</taxon>
        <taxon>rosids</taxon>
        <taxon>fabids</taxon>
        <taxon>Fagales</taxon>
        <taxon>Juglandaceae</taxon>
        <taxon>Carya</taxon>
    </lineage>
</organism>
<name>A0A8T1QPK5_CARIL</name>
<keyword evidence="3" id="KW-1185">Reference proteome</keyword>
<dbReference type="EMBL" id="CM031812">
    <property type="protein sequence ID" value="KAG6656169.1"/>
    <property type="molecule type" value="Genomic_DNA"/>
</dbReference>
<sequence>MQEKPKQYCAMINNNNINGAAGITALPIGYRFHPTDQELVFHYLKLKVFAIPLPASVIPEFDVFQTHPWGLPGDLKEKRYFFSSTTRSKRISTALDNNYCKRAAGTTSGYWKPVGKSKQILASESNVREIGIRRTLIFCERKRSYGAQTRWVMHEYRLVNTETSPCSTQVSKMVMEDWAVYLVFQRKKRPEKQGVMISQLYNSTTIRRLEVRPTTMNYMGEVSSDLGPDPQPSISCKSEITEVSSIGLDQEETSTHIKFSPYSCVREL</sequence>
<proteinExistence type="predicted"/>
<gene>
    <name evidence="2" type="ORF">CIPAW_04G003000</name>
</gene>